<evidence type="ECO:0000313" key="1">
    <source>
        <dbReference type="EMBL" id="KAF4964690.1"/>
    </source>
</evidence>
<dbReference type="EMBL" id="JABEXW010000393">
    <property type="protein sequence ID" value="KAF4964690.1"/>
    <property type="molecule type" value="Genomic_DNA"/>
</dbReference>
<dbReference type="Gene3D" id="3.40.50.970">
    <property type="match status" value="1"/>
</dbReference>
<keyword evidence="2" id="KW-1185">Reference proteome</keyword>
<name>A0A8H4TVE4_9HYPO</name>
<accession>A0A8H4TVE4</accession>
<dbReference type="AlphaFoldDB" id="A0A8H4TVE4"/>
<sequence length="109" mass="11784">MPTMVYSLGHALPAALRVCAAGRTSPPATGDDPDIRALFNKRRAISARRAERHAFQEDDVVGISRACTVERHNARRKAFEIATSGRPGPVLVDLPKDATAGVLRRVIPT</sequence>
<organism evidence="1 2">
    <name type="scientific">Fusarium sarcochroum</name>
    <dbReference type="NCBI Taxonomy" id="1208366"/>
    <lineage>
        <taxon>Eukaryota</taxon>
        <taxon>Fungi</taxon>
        <taxon>Dikarya</taxon>
        <taxon>Ascomycota</taxon>
        <taxon>Pezizomycotina</taxon>
        <taxon>Sordariomycetes</taxon>
        <taxon>Hypocreomycetidae</taxon>
        <taxon>Hypocreales</taxon>
        <taxon>Nectriaceae</taxon>
        <taxon>Fusarium</taxon>
        <taxon>Fusarium lateritium species complex</taxon>
    </lineage>
</organism>
<reference evidence="1" key="1">
    <citation type="journal article" date="2020" name="BMC Genomics">
        <title>Correction to: Identification and distribution of gene clusters required for synthesis of sphingolipid metabolism inhibitors in diverse species of the filamentous fungus Fusarium.</title>
        <authorList>
            <person name="Kim H.S."/>
            <person name="Lohmar J.M."/>
            <person name="Busman M."/>
            <person name="Brown D.W."/>
            <person name="Naumann T.A."/>
            <person name="Divon H.H."/>
            <person name="Lysoe E."/>
            <person name="Uhlig S."/>
            <person name="Proctor R.H."/>
        </authorList>
    </citation>
    <scope>NUCLEOTIDE SEQUENCE</scope>
    <source>
        <strain evidence="1">NRRL 20472</strain>
    </source>
</reference>
<proteinExistence type="predicted"/>
<reference evidence="1" key="2">
    <citation type="submission" date="2020-05" db="EMBL/GenBank/DDBJ databases">
        <authorList>
            <person name="Kim H.-S."/>
            <person name="Proctor R.H."/>
            <person name="Brown D.W."/>
        </authorList>
    </citation>
    <scope>NUCLEOTIDE SEQUENCE</scope>
    <source>
        <strain evidence="1">NRRL 20472</strain>
    </source>
</reference>
<comment type="caution">
    <text evidence="1">The sequence shown here is derived from an EMBL/GenBank/DDBJ whole genome shotgun (WGS) entry which is preliminary data.</text>
</comment>
<protein>
    <submittedName>
        <fullName evidence="1">Uncharacterized protein</fullName>
    </submittedName>
</protein>
<evidence type="ECO:0000313" key="2">
    <source>
        <dbReference type="Proteomes" id="UP000622797"/>
    </source>
</evidence>
<dbReference type="InterPro" id="IPR029061">
    <property type="entry name" value="THDP-binding"/>
</dbReference>
<dbReference type="OrthoDB" id="10006023at2759"/>
<dbReference type="Proteomes" id="UP000622797">
    <property type="component" value="Unassembled WGS sequence"/>
</dbReference>
<gene>
    <name evidence="1" type="ORF">FSARC_7397</name>
</gene>
<dbReference type="SUPFAM" id="SSF52518">
    <property type="entry name" value="Thiamin diphosphate-binding fold (THDP-binding)"/>
    <property type="match status" value="1"/>
</dbReference>